<reference evidence="10" key="1">
    <citation type="submission" date="2018-05" db="EMBL/GenBank/DDBJ databases">
        <authorList>
            <person name="Lanie J.A."/>
            <person name="Ng W.-L."/>
            <person name="Kazmierczak K.M."/>
            <person name="Andrzejewski T.M."/>
            <person name="Davidsen T.M."/>
            <person name="Wayne K.J."/>
            <person name="Tettelin H."/>
            <person name="Glass J.I."/>
            <person name="Rusch D."/>
            <person name="Podicherti R."/>
            <person name="Tsui H.-C.T."/>
            <person name="Winkler M.E."/>
        </authorList>
    </citation>
    <scope>NUCLEOTIDE SEQUENCE</scope>
    <source>
        <strain evidence="10">KNB</strain>
    </source>
</reference>
<evidence type="ECO:0000259" key="9">
    <source>
        <dbReference type="Pfam" id="PF00717"/>
    </source>
</evidence>
<keyword evidence="4 7" id="KW-0068">Autocatalytic cleavage</keyword>
<organism evidence="10">
    <name type="scientific">Candidatus Nitrotoga fabula</name>
    <dbReference type="NCBI Taxonomy" id="2182327"/>
    <lineage>
        <taxon>Bacteria</taxon>
        <taxon>Pseudomonadati</taxon>
        <taxon>Pseudomonadota</taxon>
        <taxon>Betaproteobacteria</taxon>
        <taxon>Nitrosomonadales</taxon>
        <taxon>Gallionellaceae</taxon>
        <taxon>Candidatus Nitrotoga</taxon>
    </lineage>
</organism>
<dbReference type="PANTHER" id="PTHR33516">
    <property type="entry name" value="LEXA REPRESSOR"/>
    <property type="match status" value="1"/>
</dbReference>
<dbReference type="GO" id="GO:0009432">
    <property type="term" value="P:SOS response"/>
    <property type="evidence" value="ECO:0007669"/>
    <property type="project" value="UniProtKB-KW"/>
</dbReference>
<comment type="similarity">
    <text evidence="1 7">Belongs to the peptidase S24 family.</text>
</comment>
<dbReference type="Pfam" id="PF00717">
    <property type="entry name" value="Peptidase_S24"/>
    <property type="match status" value="1"/>
</dbReference>
<accession>A0A2X0SKY8</accession>
<gene>
    <name evidence="10" type="ORF">NITFAB_2109</name>
</gene>
<sequence length="200" mass="22200">MNETRPKSLTRGGRREGAGRKPGLGPWGEKTIPVRIPLSQKQNVLAFLHRQKTQPAASLPAEAWFPAIEPVRLSVPLFSNRIAAGFPSPADDYIENRLDLNQLLIRNPAATFFLKVKGHSMKNAGIFDGDTIVVDRSIDIRHHHIVVAAVDGELTVKRLSMEQGKTRLVAENPEFPDIELKEGQELVIWGVVTNVIHPVK</sequence>
<dbReference type="InterPro" id="IPR006197">
    <property type="entry name" value="Peptidase_S24_LexA"/>
</dbReference>
<dbReference type="GO" id="GO:0016787">
    <property type="term" value="F:hydrolase activity"/>
    <property type="evidence" value="ECO:0007669"/>
    <property type="project" value="UniProtKB-KW"/>
</dbReference>
<keyword evidence="2" id="KW-0227">DNA damage</keyword>
<dbReference type="EMBL" id="LS423452">
    <property type="protein sequence ID" value="SPS06516.1"/>
    <property type="molecule type" value="Genomic_DNA"/>
</dbReference>
<proteinExistence type="inferred from homology"/>
<evidence type="ECO:0000256" key="1">
    <source>
        <dbReference type="ARBA" id="ARBA00007484"/>
    </source>
</evidence>
<dbReference type="PRINTS" id="PR00726">
    <property type="entry name" value="LEXASERPTASE"/>
</dbReference>
<evidence type="ECO:0000256" key="2">
    <source>
        <dbReference type="ARBA" id="ARBA00022763"/>
    </source>
</evidence>
<evidence type="ECO:0000256" key="3">
    <source>
        <dbReference type="ARBA" id="ARBA00022801"/>
    </source>
</evidence>
<dbReference type="SUPFAM" id="SSF51306">
    <property type="entry name" value="LexA/Signal peptidase"/>
    <property type="match status" value="1"/>
</dbReference>
<keyword evidence="6" id="KW-0742">SOS response</keyword>
<dbReference type="NCBIfam" id="NF007621">
    <property type="entry name" value="PRK10276.1"/>
    <property type="match status" value="1"/>
</dbReference>
<evidence type="ECO:0000256" key="6">
    <source>
        <dbReference type="ARBA" id="ARBA00023236"/>
    </source>
</evidence>
<dbReference type="InterPro" id="IPR050077">
    <property type="entry name" value="LexA_repressor"/>
</dbReference>
<dbReference type="InterPro" id="IPR015927">
    <property type="entry name" value="Peptidase_S24_S26A/B/C"/>
</dbReference>
<dbReference type="GO" id="GO:0003677">
    <property type="term" value="F:DNA binding"/>
    <property type="evidence" value="ECO:0007669"/>
    <property type="project" value="InterPro"/>
</dbReference>
<dbReference type="GO" id="GO:0006355">
    <property type="term" value="P:regulation of DNA-templated transcription"/>
    <property type="evidence" value="ECO:0007669"/>
    <property type="project" value="InterPro"/>
</dbReference>
<keyword evidence="5" id="KW-0234">DNA repair</keyword>
<dbReference type="AlphaFoldDB" id="A0A2X0SKY8"/>
<evidence type="ECO:0000256" key="7">
    <source>
        <dbReference type="RuleBase" id="RU003991"/>
    </source>
</evidence>
<dbReference type="GO" id="GO:0006281">
    <property type="term" value="P:DNA repair"/>
    <property type="evidence" value="ECO:0007669"/>
    <property type="project" value="UniProtKB-KW"/>
</dbReference>
<keyword evidence="3 7" id="KW-0378">Hydrolase</keyword>
<protein>
    <submittedName>
        <fullName evidence="10">SOS mutagenesis protein UmuD</fullName>
    </submittedName>
</protein>
<evidence type="ECO:0000256" key="5">
    <source>
        <dbReference type="ARBA" id="ARBA00023204"/>
    </source>
</evidence>
<dbReference type="InterPro" id="IPR036286">
    <property type="entry name" value="LexA/Signal_pep-like_sf"/>
</dbReference>
<dbReference type="CDD" id="cd06529">
    <property type="entry name" value="S24_LexA-like"/>
    <property type="match status" value="1"/>
</dbReference>
<name>A0A2X0SKY8_9PROT</name>
<evidence type="ECO:0000256" key="4">
    <source>
        <dbReference type="ARBA" id="ARBA00022813"/>
    </source>
</evidence>
<dbReference type="InterPro" id="IPR039418">
    <property type="entry name" value="LexA-like"/>
</dbReference>
<dbReference type="Gene3D" id="2.10.109.10">
    <property type="entry name" value="Umud Fragment, subunit A"/>
    <property type="match status" value="1"/>
</dbReference>
<feature type="region of interest" description="Disordered" evidence="8">
    <location>
        <begin position="1"/>
        <end position="31"/>
    </location>
</feature>
<dbReference type="PANTHER" id="PTHR33516:SF2">
    <property type="entry name" value="LEXA REPRESSOR-RELATED"/>
    <property type="match status" value="1"/>
</dbReference>
<evidence type="ECO:0000256" key="8">
    <source>
        <dbReference type="SAM" id="MobiDB-lite"/>
    </source>
</evidence>
<feature type="domain" description="Peptidase S24/S26A/S26B/S26C" evidence="9">
    <location>
        <begin position="76"/>
        <end position="192"/>
    </location>
</feature>
<evidence type="ECO:0000313" key="10">
    <source>
        <dbReference type="EMBL" id="SPS06516.1"/>
    </source>
</evidence>